<name>A0A6M3ISS8_9ZZZZ</name>
<dbReference type="EMBL" id="MT141403">
    <property type="protein sequence ID" value="QJA60281.1"/>
    <property type="molecule type" value="Genomic_DNA"/>
</dbReference>
<gene>
    <name evidence="1" type="ORF">MM415B01142_0008</name>
</gene>
<sequence>MAYYGVSWNELNDTYVRTGALIGVATGSSPGDSVLPIQASMRRCILSDSGVVQYYLYSTDSTLKEDGITPANLDGSDGQVMVEIPAFYYRYDYIGTTHTWNIDTSSAGGYGLHPAFIKNGMPVSYRYIGAYEASLYDVSASIYTDGLQLTADSVTFTSITNTITRTAESHPFTRLQVGDKIAIAGTVNNNGTFTVASIGDQSITVSEAVIDETAAVTTIEVEKDWTNDKLCSISGKAPINRGTRDNFRTAAINRGIGWRQQDYDLISAVQLLYLIEYASFYSQSMIGNGFTDWSNSTWNGWNDLNPINNTGLTNSIGNVTGNLSNGNGIVGSYMSYRGVENLFGHLSKFVEGINLNGTTPYIISISGSSTWIMRHNFNDRPIISQYIDDSDESIIPENVDVSDVNMAIATFDGNIVAGYAPIIDGEYMYTQSISSTTWTINHLLNNQVLITQFFNTSYERIEPSSLVLNDKNTCTATFDTSIDGYAKIQGVGNIGTKDMMVMSCASSAGGYIKLGNGGSNTWKPEIENNVESSMFTSNKNITITEDNNYYYINVIIRDKENINFTEIGFFDVSDNIIFYSYHSPFFKSENMNLNIYYRIRK</sequence>
<reference evidence="1" key="1">
    <citation type="submission" date="2020-03" db="EMBL/GenBank/DDBJ databases">
        <title>The deep terrestrial virosphere.</title>
        <authorList>
            <person name="Holmfeldt K."/>
            <person name="Nilsson E."/>
            <person name="Simone D."/>
            <person name="Lopez-Fernandez M."/>
            <person name="Wu X."/>
            <person name="de Brujin I."/>
            <person name="Lundin D."/>
            <person name="Andersson A."/>
            <person name="Bertilsson S."/>
            <person name="Dopson M."/>
        </authorList>
    </citation>
    <scope>NUCLEOTIDE SEQUENCE</scope>
    <source>
        <strain evidence="1">MM415B01142</strain>
    </source>
</reference>
<evidence type="ECO:0000313" key="1">
    <source>
        <dbReference type="EMBL" id="QJA60281.1"/>
    </source>
</evidence>
<accession>A0A6M3ISS8</accession>
<organism evidence="1">
    <name type="scientific">viral metagenome</name>
    <dbReference type="NCBI Taxonomy" id="1070528"/>
    <lineage>
        <taxon>unclassified sequences</taxon>
        <taxon>metagenomes</taxon>
        <taxon>organismal metagenomes</taxon>
    </lineage>
</organism>
<proteinExistence type="predicted"/>
<dbReference type="AlphaFoldDB" id="A0A6M3ISS8"/>
<protein>
    <submittedName>
        <fullName evidence="1">Uncharacterized protein</fullName>
    </submittedName>
</protein>